<feature type="transmembrane region" description="Helical" evidence="2">
    <location>
        <begin position="81"/>
        <end position="98"/>
    </location>
</feature>
<feature type="coiled-coil region" evidence="1">
    <location>
        <begin position="183"/>
        <end position="222"/>
    </location>
</feature>
<organism evidence="3 4">
    <name type="scientific">Plasmodium vivax</name>
    <name type="common">malaria parasite P. vivax</name>
    <dbReference type="NCBI Taxonomy" id="5855"/>
    <lineage>
        <taxon>Eukaryota</taxon>
        <taxon>Sar</taxon>
        <taxon>Alveolata</taxon>
        <taxon>Apicomplexa</taxon>
        <taxon>Aconoidasida</taxon>
        <taxon>Haemosporida</taxon>
        <taxon>Plasmodiidae</taxon>
        <taxon>Plasmodium</taxon>
        <taxon>Plasmodium (Plasmodium)</taxon>
    </lineage>
</organism>
<reference evidence="3 4" key="1">
    <citation type="submission" date="2016-07" db="EMBL/GenBank/DDBJ databases">
        <authorList>
            <consortium name="Pathogen Informatics"/>
        </authorList>
    </citation>
    <scope>NUCLEOTIDE SEQUENCE [LARGE SCALE GENOMIC DNA]</scope>
</reference>
<keyword evidence="2" id="KW-0472">Membrane</keyword>
<evidence type="ECO:0000256" key="2">
    <source>
        <dbReference type="SAM" id="Phobius"/>
    </source>
</evidence>
<dbReference type="VEuPathDB" id="PlasmoDB:PVP01_0902900"/>
<name>A0A1G4GX00_PLAVI</name>
<feature type="transmembrane region" description="Helical" evidence="2">
    <location>
        <begin position="150"/>
        <end position="170"/>
    </location>
</feature>
<dbReference type="EMBL" id="LT615247">
    <property type="protein sequence ID" value="SCO67129.1"/>
    <property type="molecule type" value="Genomic_DNA"/>
</dbReference>
<sequence>MFNIKRKKKSSANSENFIQKSINHVHNILSLNISAIWAQNVNTTENCNNKGIINERAYYFFNLTITSTCKSLAKYSKLIRIYHILLFQFALVLANNSLSMQDVIPSLQGVRANLEQIKDVTEKVDSFVGKIFNFCQSIFGSTGICNNPHYAISLFFFLISTFFSILFGLLNRVCCHCVKRSRVRRKRNKIIQEKEEEQKYEMELLQRQMKLLQMQQQKMYQQQMGPFTPRPVLMQGAAAQDMKKNKNSKNDKLSSTNCVLKVGYNA</sequence>
<gene>
    <name evidence="3" type="ORF">PVT01_090006700</name>
</gene>
<keyword evidence="2" id="KW-0812">Transmembrane</keyword>
<evidence type="ECO:0000313" key="4">
    <source>
        <dbReference type="Proteomes" id="UP000196402"/>
    </source>
</evidence>
<dbReference type="Proteomes" id="UP000196402">
    <property type="component" value="Chromosome 9"/>
</dbReference>
<dbReference type="AlphaFoldDB" id="A0A1G4GX00"/>
<proteinExistence type="predicted"/>
<keyword evidence="1" id="KW-0175">Coiled coil</keyword>
<protein>
    <submittedName>
        <fullName evidence="3">Uncharacterized protein</fullName>
    </submittedName>
</protein>
<keyword evidence="2" id="KW-1133">Transmembrane helix</keyword>
<evidence type="ECO:0000256" key="1">
    <source>
        <dbReference type="SAM" id="Coils"/>
    </source>
</evidence>
<evidence type="ECO:0000313" key="3">
    <source>
        <dbReference type="EMBL" id="SCO67129.1"/>
    </source>
</evidence>
<accession>A0A1G4GX00</accession>